<sequence length="644" mass="72059">MPRTGAWLMSNPVRISIHVSPDMKESTRSKILSEQNHHEDNPWLVLSPYRHPRHCLFLAACLTHESTHRPTSLSHESLYHGGQTKPTTQTLDYDLFIRHHGEGEYKVFANLVNSTPGQPANHARRPGPRGYQAPASHPLGMWVNSNCPLTAPTQDGPWSFCRLQHTSAFPHVWRSDEYEWLSVDRASKQRSSNLQAFKAVCISMLATDSGVFLARLMHFASSRHLSNVTFVYLGIQSHVSRACRQQFARGLSPSMGLFPLLRDAHRAPSSFHKHSLQSPVTLVNHTCFLEEIGAQLQVSVGGGAGARCSLAAILPPLPESPLRTTSHRRQKANTSAGRCPPWHFTVHYALVMPRKPMSSLEIFSQRTRLHRDISETVSSVWYGHISGLPARYGVQKSTSWNLSVLSAFPGPWPAIATHHLAGFGSPRVFLFRMYEKMALLRIQLARLNDSQSAPYASQRKAGASILDFFIYPPMPPGNILQSAACKPPCWVGLLEKLKAQRVYFNSLFSLQATQTRWSSHSGKYQPTAELQNQVPVSDGRHDRKYAEQPKPHGTFTAAHASAARVHLRPLASYVTRCTTTQLGMPRCVSPEHRHAFRHSFNLERRERSNNIHEAKDDDPPHPLPSRCGVCPGNTAQRPDRAGET</sequence>
<protein>
    <submittedName>
        <fullName evidence="2">Uncharacterized protein</fullName>
    </submittedName>
</protein>
<dbReference type="RefSeq" id="XP_049136159.1">
    <property type="nucleotide sequence ID" value="XM_049280202.1"/>
</dbReference>
<feature type="compositionally biased region" description="Basic and acidic residues" evidence="1">
    <location>
        <begin position="611"/>
        <end position="620"/>
    </location>
</feature>
<keyword evidence="3" id="KW-1185">Reference proteome</keyword>
<dbReference type="EMBL" id="CP019471">
    <property type="protein sequence ID" value="UQC74509.1"/>
    <property type="molecule type" value="Genomic_DNA"/>
</dbReference>
<evidence type="ECO:0000313" key="3">
    <source>
        <dbReference type="Proteomes" id="UP000830671"/>
    </source>
</evidence>
<accession>A0A9Q8SBU2</accession>
<name>A0A9Q8SBU2_9PEZI</name>
<organism evidence="2 3">
    <name type="scientific">Colletotrichum lupini</name>
    <dbReference type="NCBI Taxonomy" id="145971"/>
    <lineage>
        <taxon>Eukaryota</taxon>
        <taxon>Fungi</taxon>
        <taxon>Dikarya</taxon>
        <taxon>Ascomycota</taxon>
        <taxon>Pezizomycotina</taxon>
        <taxon>Sordariomycetes</taxon>
        <taxon>Hypocreomycetidae</taxon>
        <taxon>Glomerellales</taxon>
        <taxon>Glomerellaceae</taxon>
        <taxon>Colletotrichum</taxon>
        <taxon>Colletotrichum acutatum species complex</taxon>
    </lineage>
</organism>
<evidence type="ECO:0000256" key="1">
    <source>
        <dbReference type="SAM" id="MobiDB-lite"/>
    </source>
</evidence>
<dbReference type="GeneID" id="73335212"/>
<dbReference type="KEGG" id="clup:CLUP02_01160"/>
<reference evidence="2" key="1">
    <citation type="journal article" date="2021" name="Mol. Plant Microbe Interact.">
        <title>Complete Genome Sequence of the Plant-Pathogenic Fungus Colletotrichum lupini.</title>
        <authorList>
            <person name="Baroncelli R."/>
            <person name="Pensec F."/>
            <person name="Da Lio D."/>
            <person name="Boufleur T."/>
            <person name="Vicente I."/>
            <person name="Sarrocco S."/>
            <person name="Picot A."/>
            <person name="Baraldi E."/>
            <person name="Sukno S."/>
            <person name="Thon M."/>
            <person name="Le Floch G."/>
        </authorList>
    </citation>
    <scope>NUCLEOTIDE SEQUENCE</scope>
    <source>
        <strain evidence="2">IMI 504893</strain>
    </source>
</reference>
<proteinExistence type="predicted"/>
<dbReference type="Proteomes" id="UP000830671">
    <property type="component" value="Chromosome 1"/>
</dbReference>
<evidence type="ECO:0000313" key="2">
    <source>
        <dbReference type="EMBL" id="UQC74509.1"/>
    </source>
</evidence>
<gene>
    <name evidence="2" type="ORF">CLUP02_01160</name>
</gene>
<dbReference type="AlphaFoldDB" id="A0A9Q8SBU2"/>
<feature type="region of interest" description="Disordered" evidence="1">
    <location>
        <begin position="611"/>
        <end position="644"/>
    </location>
</feature>